<gene>
    <name evidence="4" type="ORF">GCM10011389_17840</name>
</gene>
<dbReference type="Pfam" id="PF00072">
    <property type="entry name" value="Response_reg"/>
    <property type="match status" value="1"/>
</dbReference>
<name>A0ABQ1Q345_9BACI</name>
<protein>
    <recommendedName>
        <fullName evidence="3">Response regulatory domain-containing protein</fullName>
    </recommendedName>
</protein>
<evidence type="ECO:0000256" key="1">
    <source>
        <dbReference type="ARBA" id="ARBA00023012"/>
    </source>
</evidence>
<reference evidence="5" key="1">
    <citation type="journal article" date="2019" name="Int. J. Syst. Evol. Microbiol.">
        <title>The Global Catalogue of Microorganisms (GCM) 10K type strain sequencing project: providing services to taxonomists for standard genome sequencing and annotation.</title>
        <authorList>
            <consortium name="The Broad Institute Genomics Platform"/>
            <consortium name="The Broad Institute Genome Sequencing Center for Infectious Disease"/>
            <person name="Wu L."/>
            <person name="Ma J."/>
        </authorList>
    </citation>
    <scope>NUCLEOTIDE SEQUENCE [LARGE SCALE GENOMIC DNA]</scope>
    <source>
        <strain evidence="5">CGMCC 1.15353</strain>
    </source>
</reference>
<dbReference type="InterPro" id="IPR051271">
    <property type="entry name" value="2C-system_Tx_regulators"/>
</dbReference>
<dbReference type="InterPro" id="IPR011006">
    <property type="entry name" value="CheY-like_superfamily"/>
</dbReference>
<keyword evidence="2" id="KW-0597">Phosphoprotein</keyword>
<keyword evidence="5" id="KW-1185">Reference proteome</keyword>
<dbReference type="Proteomes" id="UP000642571">
    <property type="component" value="Unassembled WGS sequence"/>
</dbReference>
<dbReference type="Gene3D" id="1.10.10.10">
    <property type="entry name" value="Winged helix-like DNA-binding domain superfamily/Winged helix DNA-binding domain"/>
    <property type="match status" value="1"/>
</dbReference>
<accession>A0ABQ1Q345</accession>
<keyword evidence="1" id="KW-0902">Two-component regulatory system</keyword>
<dbReference type="SUPFAM" id="SSF52172">
    <property type="entry name" value="CheY-like"/>
    <property type="match status" value="1"/>
</dbReference>
<dbReference type="InterPro" id="IPR001789">
    <property type="entry name" value="Sig_transdc_resp-reg_receiver"/>
</dbReference>
<dbReference type="RefSeq" id="WP_188652915.1">
    <property type="nucleotide sequence ID" value="NZ_BMIN01000006.1"/>
</dbReference>
<proteinExistence type="predicted"/>
<dbReference type="PROSITE" id="PS50110">
    <property type="entry name" value="RESPONSE_REGULATORY"/>
    <property type="match status" value="1"/>
</dbReference>
<evidence type="ECO:0000259" key="3">
    <source>
        <dbReference type="PROSITE" id="PS50110"/>
    </source>
</evidence>
<dbReference type="PANTHER" id="PTHR45526">
    <property type="entry name" value="TRANSCRIPTIONAL REGULATORY PROTEIN DPIA"/>
    <property type="match status" value="1"/>
</dbReference>
<comment type="caution">
    <text evidence="4">The sequence shown here is derived from an EMBL/GenBank/DDBJ whole genome shotgun (WGS) entry which is preliminary data.</text>
</comment>
<evidence type="ECO:0000256" key="2">
    <source>
        <dbReference type="PROSITE-ProRule" id="PRU00169"/>
    </source>
</evidence>
<evidence type="ECO:0000313" key="4">
    <source>
        <dbReference type="EMBL" id="GGD10659.1"/>
    </source>
</evidence>
<dbReference type="SMART" id="SM00448">
    <property type="entry name" value="REC"/>
    <property type="match status" value="1"/>
</dbReference>
<organism evidence="4 5">
    <name type="scientific">Pontibacillus salipaludis</name>
    <dbReference type="NCBI Taxonomy" id="1697394"/>
    <lineage>
        <taxon>Bacteria</taxon>
        <taxon>Bacillati</taxon>
        <taxon>Bacillota</taxon>
        <taxon>Bacilli</taxon>
        <taxon>Bacillales</taxon>
        <taxon>Bacillaceae</taxon>
        <taxon>Pontibacillus</taxon>
    </lineage>
</organism>
<dbReference type="Pfam" id="PF08279">
    <property type="entry name" value="HTH_11"/>
    <property type="match status" value="1"/>
</dbReference>
<dbReference type="EMBL" id="BMIN01000006">
    <property type="protein sequence ID" value="GGD10659.1"/>
    <property type="molecule type" value="Genomic_DNA"/>
</dbReference>
<sequence>MILVIDDNEDIRFTVQEICEFGGWESETAINGKEGAEAFAAGRHQLVLVDYHMPEWDGIQTVKAIRKQDPHVPIIVLTVDERIELSESFMKEGANDFALKPIKAADLLSRIKLNLKMAKLQDGTQTAFIEKGINEDTLRQVKSYLYNQSEPQTINEIQKHLPVSYQTVHRYLNYLVEMGEVEIQSHYGSKGRPKNKYTLL</sequence>
<feature type="domain" description="Response regulatory" evidence="3">
    <location>
        <begin position="1"/>
        <end position="115"/>
    </location>
</feature>
<dbReference type="InterPro" id="IPR036390">
    <property type="entry name" value="WH_DNA-bd_sf"/>
</dbReference>
<evidence type="ECO:0000313" key="5">
    <source>
        <dbReference type="Proteomes" id="UP000642571"/>
    </source>
</evidence>
<dbReference type="CDD" id="cd17546">
    <property type="entry name" value="REC_hyHK_CKI1_RcsC-like"/>
    <property type="match status" value="1"/>
</dbReference>
<dbReference type="PANTHER" id="PTHR45526:SF1">
    <property type="entry name" value="TRANSCRIPTIONAL REGULATORY PROTEIN DCUR-RELATED"/>
    <property type="match status" value="1"/>
</dbReference>
<dbReference type="SUPFAM" id="SSF46785">
    <property type="entry name" value="Winged helix' DNA-binding domain"/>
    <property type="match status" value="1"/>
</dbReference>
<dbReference type="InterPro" id="IPR013196">
    <property type="entry name" value="HTH_11"/>
</dbReference>
<dbReference type="InterPro" id="IPR036388">
    <property type="entry name" value="WH-like_DNA-bd_sf"/>
</dbReference>
<feature type="modified residue" description="4-aspartylphosphate" evidence="2">
    <location>
        <position position="50"/>
    </location>
</feature>
<dbReference type="Gene3D" id="3.40.50.2300">
    <property type="match status" value="1"/>
</dbReference>